<gene>
    <name evidence="1" type="ORF">HJG59_005794</name>
</gene>
<proteinExistence type="predicted"/>
<evidence type="ECO:0000313" key="2">
    <source>
        <dbReference type="Proteomes" id="UP000550707"/>
    </source>
</evidence>
<protein>
    <submittedName>
        <fullName evidence="1">Golgin B1</fullName>
    </submittedName>
</protein>
<evidence type="ECO:0000313" key="1">
    <source>
        <dbReference type="EMBL" id="KAF6477583.1"/>
    </source>
</evidence>
<reference evidence="1 2" key="1">
    <citation type="journal article" date="2020" name="Nature">
        <title>Six reference-quality genomes reveal evolution of bat adaptations.</title>
        <authorList>
            <person name="Jebb D."/>
            <person name="Huang Z."/>
            <person name="Pippel M."/>
            <person name="Hughes G.M."/>
            <person name="Lavrichenko K."/>
            <person name="Devanna P."/>
            <person name="Winkler S."/>
            <person name="Jermiin L.S."/>
            <person name="Skirmuntt E.C."/>
            <person name="Katzourakis A."/>
            <person name="Burkitt-Gray L."/>
            <person name="Ray D.A."/>
            <person name="Sullivan K.A.M."/>
            <person name="Roscito J.G."/>
            <person name="Kirilenko B.M."/>
            <person name="Davalos L.M."/>
            <person name="Corthals A.P."/>
            <person name="Power M.L."/>
            <person name="Jones G."/>
            <person name="Ransome R.D."/>
            <person name="Dechmann D.K.N."/>
            <person name="Locatelli A.G."/>
            <person name="Puechmaille S.J."/>
            <person name="Fedrigo O."/>
            <person name="Jarvis E.D."/>
            <person name="Hiller M."/>
            <person name="Vernes S.C."/>
            <person name="Myers E.W."/>
            <person name="Teeling E.C."/>
        </authorList>
    </citation>
    <scope>NUCLEOTIDE SEQUENCE [LARGE SCALE GENOMIC DNA]</scope>
    <source>
        <strain evidence="1">MMolMol1</strain>
        <tissue evidence="1">Muscle</tissue>
    </source>
</reference>
<name>A0A7J8HZ19_MOLMO</name>
<dbReference type="AlphaFoldDB" id="A0A7J8HZ19"/>
<sequence>MKNYLLRLLSWRLRIELERQIEKSVRSAWLILPGSTRTTLLLRKVDKMS</sequence>
<dbReference type="Proteomes" id="UP000550707">
    <property type="component" value="Unassembled WGS sequence"/>
</dbReference>
<organism evidence="1 2">
    <name type="scientific">Molossus molossus</name>
    <name type="common">Pallas' mastiff bat</name>
    <name type="synonym">Vespertilio molossus</name>
    <dbReference type="NCBI Taxonomy" id="27622"/>
    <lineage>
        <taxon>Eukaryota</taxon>
        <taxon>Metazoa</taxon>
        <taxon>Chordata</taxon>
        <taxon>Craniata</taxon>
        <taxon>Vertebrata</taxon>
        <taxon>Euteleostomi</taxon>
        <taxon>Mammalia</taxon>
        <taxon>Eutheria</taxon>
        <taxon>Laurasiatheria</taxon>
        <taxon>Chiroptera</taxon>
        <taxon>Yangochiroptera</taxon>
        <taxon>Molossidae</taxon>
        <taxon>Molossus</taxon>
    </lineage>
</organism>
<accession>A0A7J8HZ19</accession>
<comment type="caution">
    <text evidence="1">The sequence shown here is derived from an EMBL/GenBank/DDBJ whole genome shotgun (WGS) entry which is preliminary data.</text>
</comment>
<keyword evidence="2" id="KW-1185">Reference proteome</keyword>
<dbReference type="EMBL" id="JACASF010000005">
    <property type="protein sequence ID" value="KAF6477583.1"/>
    <property type="molecule type" value="Genomic_DNA"/>
</dbReference>